<dbReference type="Proteomes" id="UP000240572">
    <property type="component" value="Unassembled WGS sequence"/>
</dbReference>
<evidence type="ECO:0000313" key="9">
    <source>
        <dbReference type="EMBL" id="PSK92070.1"/>
    </source>
</evidence>
<organism evidence="9 10">
    <name type="scientific">Taibaiella chishuiensis</name>
    <dbReference type="NCBI Taxonomy" id="1434707"/>
    <lineage>
        <taxon>Bacteria</taxon>
        <taxon>Pseudomonadati</taxon>
        <taxon>Bacteroidota</taxon>
        <taxon>Chitinophagia</taxon>
        <taxon>Chitinophagales</taxon>
        <taxon>Chitinophagaceae</taxon>
        <taxon>Taibaiella</taxon>
    </lineage>
</organism>
<reference evidence="9 10" key="1">
    <citation type="submission" date="2018-03" db="EMBL/GenBank/DDBJ databases">
        <title>Genomic Encyclopedia of Type Strains, Phase III (KMG-III): the genomes of soil and plant-associated and newly described type strains.</title>
        <authorList>
            <person name="Whitman W."/>
        </authorList>
    </citation>
    <scope>NUCLEOTIDE SEQUENCE [LARGE SCALE GENOMIC DNA]</scope>
    <source>
        <strain evidence="9 10">CGMCC 1.12700</strain>
    </source>
</reference>
<name>A0A2P8D4C6_9BACT</name>
<keyword evidence="6 7" id="KW-0472">Membrane</keyword>
<dbReference type="EMBL" id="PYGD01000004">
    <property type="protein sequence ID" value="PSK92070.1"/>
    <property type="molecule type" value="Genomic_DNA"/>
</dbReference>
<evidence type="ECO:0000256" key="7">
    <source>
        <dbReference type="SAM" id="Phobius"/>
    </source>
</evidence>
<evidence type="ECO:0000313" key="10">
    <source>
        <dbReference type="Proteomes" id="UP000240572"/>
    </source>
</evidence>
<dbReference type="Pfam" id="PF01694">
    <property type="entry name" value="Rhomboid"/>
    <property type="match status" value="1"/>
</dbReference>
<feature type="transmembrane region" description="Helical" evidence="7">
    <location>
        <begin position="166"/>
        <end position="182"/>
    </location>
</feature>
<sequence>MSITIMIIVVTAIVSIMAFNNDKLMNDLLLWPARMHNPAQAYRLLTAGFVHADYMHLAFNMISLYFFGDILQRTIGSERFLALYLIGIVASCIPSYLKKRNNPGYRSLGASGGVAAVIFATIYMYPWAKIYLFFAIGMPSILFAVLYLGYTAYMARKGAGIVNHDAHLWGSVFGLLFMLAVDPSHGQYFISQLLHPVL</sequence>
<comment type="subcellular location">
    <subcellularLocation>
        <location evidence="1">Membrane</location>
        <topology evidence="1">Multi-pass membrane protein</topology>
    </subcellularLocation>
</comment>
<dbReference type="PANTHER" id="PTHR43731">
    <property type="entry name" value="RHOMBOID PROTEASE"/>
    <property type="match status" value="1"/>
</dbReference>
<evidence type="ECO:0000256" key="4">
    <source>
        <dbReference type="ARBA" id="ARBA00022801"/>
    </source>
</evidence>
<proteinExistence type="inferred from homology"/>
<keyword evidence="3 7" id="KW-0812">Transmembrane</keyword>
<evidence type="ECO:0000256" key="2">
    <source>
        <dbReference type="ARBA" id="ARBA00009045"/>
    </source>
</evidence>
<dbReference type="InterPro" id="IPR022764">
    <property type="entry name" value="Peptidase_S54_rhomboid_dom"/>
</dbReference>
<dbReference type="InterPro" id="IPR050925">
    <property type="entry name" value="Rhomboid_protease_S54"/>
</dbReference>
<keyword evidence="10" id="KW-1185">Reference proteome</keyword>
<evidence type="ECO:0000256" key="6">
    <source>
        <dbReference type="ARBA" id="ARBA00023136"/>
    </source>
</evidence>
<feature type="transmembrane region" description="Helical" evidence="7">
    <location>
        <begin position="130"/>
        <end position="154"/>
    </location>
</feature>
<dbReference type="Gene3D" id="1.20.1540.10">
    <property type="entry name" value="Rhomboid-like"/>
    <property type="match status" value="1"/>
</dbReference>
<feature type="transmembrane region" description="Helical" evidence="7">
    <location>
        <begin position="80"/>
        <end position="97"/>
    </location>
</feature>
<evidence type="ECO:0000259" key="8">
    <source>
        <dbReference type="Pfam" id="PF01694"/>
    </source>
</evidence>
<keyword evidence="5 7" id="KW-1133">Transmembrane helix</keyword>
<dbReference type="PANTHER" id="PTHR43731:SF14">
    <property type="entry name" value="PRESENILIN-ASSOCIATED RHOMBOID-LIKE PROTEIN, MITOCHONDRIAL"/>
    <property type="match status" value="1"/>
</dbReference>
<comment type="caution">
    <text evidence="9">The sequence shown here is derived from an EMBL/GenBank/DDBJ whole genome shotgun (WGS) entry which is preliminary data.</text>
</comment>
<dbReference type="SUPFAM" id="SSF144091">
    <property type="entry name" value="Rhomboid-like"/>
    <property type="match status" value="1"/>
</dbReference>
<feature type="transmembrane region" description="Helical" evidence="7">
    <location>
        <begin position="103"/>
        <end position="123"/>
    </location>
</feature>
<dbReference type="AlphaFoldDB" id="A0A2P8D4C6"/>
<feature type="domain" description="Peptidase S54 rhomboid" evidence="8">
    <location>
        <begin position="39"/>
        <end position="179"/>
    </location>
</feature>
<comment type="similarity">
    <text evidence="2">Belongs to the peptidase S54 family.</text>
</comment>
<evidence type="ECO:0000256" key="5">
    <source>
        <dbReference type="ARBA" id="ARBA00022989"/>
    </source>
</evidence>
<dbReference type="RefSeq" id="WP_106523141.1">
    <property type="nucleotide sequence ID" value="NZ_PYGD01000004.1"/>
</dbReference>
<evidence type="ECO:0000256" key="3">
    <source>
        <dbReference type="ARBA" id="ARBA00022692"/>
    </source>
</evidence>
<keyword evidence="9" id="KW-0645">Protease</keyword>
<accession>A0A2P8D4C6</accession>
<keyword evidence="4" id="KW-0378">Hydrolase</keyword>
<dbReference type="GO" id="GO:0016020">
    <property type="term" value="C:membrane"/>
    <property type="evidence" value="ECO:0007669"/>
    <property type="project" value="UniProtKB-SubCell"/>
</dbReference>
<dbReference type="GO" id="GO:0006508">
    <property type="term" value="P:proteolysis"/>
    <property type="evidence" value="ECO:0007669"/>
    <property type="project" value="UniProtKB-KW"/>
</dbReference>
<dbReference type="OrthoDB" id="9807874at2"/>
<protein>
    <submittedName>
        <fullName evidence="9">Membrane associated rhomboid family serine protease</fullName>
    </submittedName>
</protein>
<evidence type="ECO:0000256" key="1">
    <source>
        <dbReference type="ARBA" id="ARBA00004141"/>
    </source>
</evidence>
<gene>
    <name evidence="9" type="ORF">B0I18_104167</name>
</gene>
<dbReference type="GO" id="GO:0004252">
    <property type="term" value="F:serine-type endopeptidase activity"/>
    <property type="evidence" value="ECO:0007669"/>
    <property type="project" value="InterPro"/>
</dbReference>
<dbReference type="InterPro" id="IPR035952">
    <property type="entry name" value="Rhomboid-like_sf"/>
</dbReference>